<dbReference type="VEuPathDB" id="TrichDB:TVAGG3_0233620"/>
<dbReference type="KEGG" id="tva:4754556"/>
<proteinExistence type="predicted"/>
<dbReference type="GO" id="GO:0004672">
    <property type="term" value="F:protein kinase activity"/>
    <property type="evidence" value="ECO:0007669"/>
    <property type="project" value="InterPro"/>
</dbReference>
<feature type="domain" description="Protein kinase" evidence="1">
    <location>
        <begin position="1"/>
        <end position="201"/>
    </location>
</feature>
<dbReference type="Gene3D" id="1.10.510.10">
    <property type="entry name" value="Transferase(Phosphotransferase) domain 1"/>
    <property type="match status" value="1"/>
</dbReference>
<dbReference type="Pfam" id="PF00069">
    <property type="entry name" value="Pkinase"/>
    <property type="match status" value="1"/>
</dbReference>
<dbReference type="RefSeq" id="XP_001309711.1">
    <property type="nucleotide sequence ID" value="XM_001309710.1"/>
</dbReference>
<evidence type="ECO:0000313" key="3">
    <source>
        <dbReference type="Proteomes" id="UP000001542"/>
    </source>
</evidence>
<reference evidence="2" key="2">
    <citation type="journal article" date="2007" name="Science">
        <title>Draft genome sequence of the sexually transmitted pathogen Trichomonas vaginalis.</title>
        <authorList>
            <person name="Carlton J.M."/>
            <person name="Hirt R.P."/>
            <person name="Silva J.C."/>
            <person name="Delcher A.L."/>
            <person name="Schatz M."/>
            <person name="Zhao Q."/>
            <person name="Wortman J.R."/>
            <person name="Bidwell S.L."/>
            <person name="Alsmark U.C.M."/>
            <person name="Besteiro S."/>
            <person name="Sicheritz-Ponten T."/>
            <person name="Noel C.J."/>
            <person name="Dacks J.B."/>
            <person name="Foster P.G."/>
            <person name="Simillion C."/>
            <person name="Van de Peer Y."/>
            <person name="Miranda-Saavedra D."/>
            <person name="Barton G.J."/>
            <person name="Westrop G.D."/>
            <person name="Mueller S."/>
            <person name="Dessi D."/>
            <person name="Fiori P.L."/>
            <person name="Ren Q."/>
            <person name="Paulsen I."/>
            <person name="Zhang H."/>
            <person name="Bastida-Corcuera F.D."/>
            <person name="Simoes-Barbosa A."/>
            <person name="Brown M.T."/>
            <person name="Hayes R.D."/>
            <person name="Mukherjee M."/>
            <person name="Okumura C.Y."/>
            <person name="Schneider R."/>
            <person name="Smith A.J."/>
            <person name="Vanacova S."/>
            <person name="Villalvazo M."/>
            <person name="Haas B.J."/>
            <person name="Pertea M."/>
            <person name="Feldblyum T.V."/>
            <person name="Utterback T.R."/>
            <person name="Shu C.L."/>
            <person name="Osoegawa K."/>
            <person name="de Jong P.J."/>
            <person name="Hrdy I."/>
            <person name="Horvathova L."/>
            <person name="Zubacova Z."/>
            <person name="Dolezal P."/>
            <person name="Malik S.B."/>
            <person name="Logsdon J.M. Jr."/>
            <person name="Henze K."/>
            <person name="Gupta A."/>
            <person name="Wang C.C."/>
            <person name="Dunne R.L."/>
            <person name="Upcroft J.A."/>
            <person name="Upcroft P."/>
            <person name="White O."/>
            <person name="Salzberg S.L."/>
            <person name="Tang P."/>
            <person name="Chiu C.-H."/>
            <person name="Lee Y.-S."/>
            <person name="Embley T.M."/>
            <person name="Coombs G.H."/>
            <person name="Mottram J.C."/>
            <person name="Tachezy J."/>
            <person name="Fraser-Liggett C.M."/>
            <person name="Johnson P.J."/>
        </authorList>
    </citation>
    <scope>NUCLEOTIDE SEQUENCE [LARGE SCALE GENOMIC DNA]</scope>
    <source>
        <strain evidence="2">G3</strain>
    </source>
</reference>
<dbReference type="VEuPathDB" id="TrichDB:TVAG_216840"/>
<dbReference type="SMART" id="SM00220">
    <property type="entry name" value="S_TKc"/>
    <property type="match status" value="1"/>
</dbReference>
<gene>
    <name evidence="2" type="ORF">TVAG_216840</name>
</gene>
<dbReference type="PANTHER" id="PTHR24362">
    <property type="entry name" value="SERINE/THREONINE-PROTEIN KINASE NEK"/>
    <property type="match status" value="1"/>
</dbReference>
<dbReference type="Proteomes" id="UP000001542">
    <property type="component" value="Unassembled WGS sequence"/>
</dbReference>
<dbReference type="InterPro" id="IPR011009">
    <property type="entry name" value="Kinase-like_dom_sf"/>
</dbReference>
<dbReference type="EMBL" id="DS113744">
    <property type="protein sequence ID" value="EAX96781.1"/>
    <property type="molecule type" value="Genomic_DNA"/>
</dbReference>
<dbReference type="InterPro" id="IPR000719">
    <property type="entry name" value="Prot_kinase_dom"/>
</dbReference>
<evidence type="ECO:0000313" key="2">
    <source>
        <dbReference type="EMBL" id="EAX96781.1"/>
    </source>
</evidence>
<accession>A2FE90</accession>
<dbReference type="PANTHER" id="PTHR24362:SF309">
    <property type="entry name" value="PROTEIN KINASE DOMAIN-CONTAINING PROTEIN"/>
    <property type="match status" value="1"/>
</dbReference>
<dbReference type="SUPFAM" id="SSF56112">
    <property type="entry name" value="Protein kinase-like (PK-like)"/>
    <property type="match status" value="1"/>
</dbReference>
<dbReference type="AlphaFoldDB" id="A2FE90"/>
<protein>
    <submittedName>
        <fullName evidence="2">CAMK family protein kinase</fullName>
    </submittedName>
</protein>
<keyword evidence="2" id="KW-0808">Transferase</keyword>
<dbReference type="PROSITE" id="PS50011">
    <property type="entry name" value="PROTEIN_KINASE_DOM"/>
    <property type="match status" value="1"/>
</dbReference>
<dbReference type="GO" id="GO:0005524">
    <property type="term" value="F:ATP binding"/>
    <property type="evidence" value="ECO:0007669"/>
    <property type="project" value="InterPro"/>
</dbReference>
<dbReference type="InParanoid" id="A2FE90"/>
<evidence type="ECO:0000259" key="1">
    <source>
        <dbReference type="PROSITE" id="PS50011"/>
    </source>
</evidence>
<dbReference type="eggNOG" id="KOG4717">
    <property type="taxonomic scope" value="Eukaryota"/>
</dbReference>
<keyword evidence="2" id="KW-0418">Kinase</keyword>
<sequence>MDAVSKLKHLNIAATIEFSNNELLYLITEDYTALNLKEYVATNGRLSDTEVLRISKSIADALTIMHMQHVAHGGLDSRAICFDFSMIPKLSYFDFACDINIRKIEKVEVNIMNYFPPEFLQFNSNNQFTKDAWCLGIITYFMICAQYPFISANQIKLVNIIIKCQYMLPPTTHPTIHALIAKTLVQDPSQRANARYISMMLRSVEAAPQRQKILRKFAQSQTLGRPRPPTQICIEEVARCGQISFRRVSVDSAAQAPSLPRTRLQPCSYTNAVRSSIL</sequence>
<keyword evidence="3" id="KW-1185">Reference proteome</keyword>
<dbReference type="SMR" id="A2FE90"/>
<reference evidence="2" key="1">
    <citation type="submission" date="2006-10" db="EMBL/GenBank/DDBJ databases">
        <authorList>
            <person name="Amadeo P."/>
            <person name="Zhao Q."/>
            <person name="Wortman J."/>
            <person name="Fraser-Liggett C."/>
            <person name="Carlton J."/>
        </authorList>
    </citation>
    <scope>NUCLEOTIDE SEQUENCE</scope>
    <source>
        <strain evidence="2">G3</strain>
    </source>
</reference>
<organism evidence="2 3">
    <name type="scientific">Trichomonas vaginalis (strain ATCC PRA-98 / G3)</name>
    <dbReference type="NCBI Taxonomy" id="412133"/>
    <lineage>
        <taxon>Eukaryota</taxon>
        <taxon>Metamonada</taxon>
        <taxon>Parabasalia</taxon>
        <taxon>Trichomonadida</taxon>
        <taxon>Trichomonadidae</taxon>
        <taxon>Trichomonas</taxon>
    </lineage>
</organism>
<name>A2FE90_TRIV3</name>